<dbReference type="SUPFAM" id="SSF90123">
    <property type="entry name" value="ABC transporter transmembrane region"/>
    <property type="match status" value="1"/>
</dbReference>
<dbReference type="Pfam" id="PF00005">
    <property type="entry name" value="ABC_tran"/>
    <property type="match status" value="1"/>
</dbReference>
<feature type="transmembrane region" description="Helical" evidence="9">
    <location>
        <begin position="242"/>
        <end position="259"/>
    </location>
</feature>
<evidence type="ECO:0000259" key="10">
    <source>
        <dbReference type="PROSITE" id="PS50893"/>
    </source>
</evidence>
<feature type="transmembrane region" description="Helical" evidence="9">
    <location>
        <begin position="279"/>
        <end position="300"/>
    </location>
</feature>
<dbReference type="CDD" id="cd18548">
    <property type="entry name" value="ABC_6TM_Tm287_like"/>
    <property type="match status" value="1"/>
</dbReference>
<comment type="caution">
    <text evidence="12">The sequence shown here is derived from an EMBL/GenBank/DDBJ whole genome shotgun (WGS) entry which is preliminary data.</text>
</comment>
<dbReference type="EMBL" id="JAHLFP010000002">
    <property type="protein sequence ID" value="MBU3805333.1"/>
    <property type="molecule type" value="Genomic_DNA"/>
</dbReference>
<dbReference type="InterPro" id="IPR017871">
    <property type="entry name" value="ABC_transporter-like_CS"/>
</dbReference>
<reference evidence="12" key="2">
    <citation type="submission" date="2021-04" db="EMBL/GenBank/DDBJ databases">
        <authorList>
            <person name="Gilroy R."/>
        </authorList>
    </citation>
    <scope>NUCLEOTIDE SEQUENCE</scope>
    <source>
        <strain evidence="12">B5_2728</strain>
    </source>
</reference>
<dbReference type="Gene3D" id="3.40.50.300">
    <property type="entry name" value="P-loop containing nucleotide triphosphate hydrolases"/>
    <property type="match status" value="1"/>
</dbReference>
<evidence type="ECO:0000256" key="6">
    <source>
        <dbReference type="ARBA" id="ARBA00022840"/>
    </source>
</evidence>
<keyword evidence="4 9" id="KW-0812">Transmembrane</keyword>
<sequence>MKLLWKNCKGYYPQLILGPIFKLMEAIFELMVPLLMANIIDIGLKQQNRDYVIQQGWLLFVLAVLGIVTSLICQYFASVAAFGFGASLRKQVFSHILDLSSKETDAVGTSGLITRITNDVNLAQNGVNMFIRLATRVPFLLIGSIVMAFQIHAGVALVFLVTTPLIMASLYWIMKRTLPDYIRIQQKQDELGALAGETMTGARVIRAFSHQKQEQRQFATAAQKLTDITVAAGRWSGALNPITYLIANLGIMVILWAGAKLTNQGILLSGDVFALVNYLNQSLLALITMANLIVQFTRAISSMRRLEQLLDTPSSIQSGSQPVPAQGTASPLLALSHLGFSYTKDRPVLQDLNLTVPKGQTIGIIGGTGCGKSTLAKLLVRFYDATEGEILFAGTDLRQLSLPEVRKQIGYVPQNVNLFSGTIRSNLTLARPDATDDELWEALRIAQAEEFVLQKPLALDTPVEEGGKNFSGGQRQRLTIARALVGRPSLLILDDSSSALDYATDAALRHSLRTALAGTTVILISQRAATLQQADQIMVLDGGKMAGLGTHKELLDQCPVYQEICLSQKLISTLPTHAKEVQV</sequence>
<name>A0A948SZS5_9FIRM</name>
<evidence type="ECO:0000256" key="1">
    <source>
        <dbReference type="ARBA" id="ARBA00004651"/>
    </source>
</evidence>
<evidence type="ECO:0000259" key="11">
    <source>
        <dbReference type="PROSITE" id="PS50929"/>
    </source>
</evidence>
<keyword evidence="5" id="KW-0547">Nucleotide-binding</keyword>
<keyword evidence="7 9" id="KW-1133">Transmembrane helix</keyword>
<proteinExistence type="predicted"/>
<feature type="transmembrane region" description="Helical" evidence="9">
    <location>
        <begin position="140"/>
        <end position="173"/>
    </location>
</feature>
<accession>A0A948SZS5</accession>
<feature type="domain" description="ABC transporter" evidence="10">
    <location>
        <begin position="333"/>
        <end position="567"/>
    </location>
</feature>
<dbReference type="PROSITE" id="PS50929">
    <property type="entry name" value="ABC_TM1F"/>
    <property type="match status" value="1"/>
</dbReference>
<feature type="transmembrane region" description="Helical" evidence="9">
    <location>
        <begin position="20"/>
        <end position="44"/>
    </location>
</feature>
<evidence type="ECO:0000313" key="13">
    <source>
        <dbReference type="Proteomes" id="UP000713596"/>
    </source>
</evidence>
<evidence type="ECO:0000256" key="3">
    <source>
        <dbReference type="ARBA" id="ARBA00022475"/>
    </source>
</evidence>
<dbReference type="AlphaFoldDB" id="A0A948SZS5"/>
<dbReference type="PANTHER" id="PTHR43394">
    <property type="entry name" value="ATP-DEPENDENT PERMEASE MDL1, MITOCHONDRIAL"/>
    <property type="match status" value="1"/>
</dbReference>
<keyword evidence="2" id="KW-0813">Transport</keyword>
<dbReference type="SUPFAM" id="SSF52540">
    <property type="entry name" value="P-loop containing nucleoside triphosphate hydrolases"/>
    <property type="match status" value="1"/>
</dbReference>
<dbReference type="GO" id="GO:0005886">
    <property type="term" value="C:plasma membrane"/>
    <property type="evidence" value="ECO:0007669"/>
    <property type="project" value="UniProtKB-SubCell"/>
</dbReference>
<dbReference type="GO" id="GO:0005524">
    <property type="term" value="F:ATP binding"/>
    <property type="evidence" value="ECO:0007669"/>
    <property type="project" value="UniProtKB-KW"/>
</dbReference>
<feature type="transmembrane region" description="Helical" evidence="9">
    <location>
        <begin position="56"/>
        <end position="77"/>
    </location>
</feature>
<dbReference type="InterPro" id="IPR003593">
    <property type="entry name" value="AAA+_ATPase"/>
</dbReference>
<dbReference type="Proteomes" id="UP000713596">
    <property type="component" value="Unassembled WGS sequence"/>
</dbReference>
<dbReference type="InterPro" id="IPR011527">
    <property type="entry name" value="ABC1_TM_dom"/>
</dbReference>
<dbReference type="GO" id="GO:0015421">
    <property type="term" value="F:ABC-type oligopeptide transporter activity"/>
    <property type="evidence" value="ECO:0007669"/>
    <property type="project" value="TreeGrafter"/>
</dbReference>
<evidence type="ECO:0000256" key="8">
    <source>
        <dbReference type="ARBA" id="ARBA00023136"/>
    </source>
</evidence>
<dbReference type="SMART" id="SM00382">
    <property type="entry name" value="AAA"/>
    <property type="match status" value="1"/>
</dbReference>
<dbReference type="FunFam" id="3.40.50.300:FF:000854">
    <property type="entry name" value="Multidrug ABC transporter ATP-binding protein"/>
    <property type="match status" value="1"/>
</dbReference>
<dbReference type="InterPro" id="IPR027417">
    <property type="entry name" value="P-loop_NTPase"/>
</dbReference>
<dbReference type="PROSITE" id="PS50893">
    <property type="entry name" value="ABC_TRANSPORTER_2"/>
    <property type="match status" value="1"/>
</dbReference>
<dbReference type="InterPro" id="IPR039421">
    <property type="entry name" value="Type_1_exporter"/>
</dbReference>
<dbReference type="InterPro" id="IPR036640">
    <property type="entry name" value="ABC1_TM_sf"/>
</dbReference>
<organism evidence="12 13">
    <name type="scientific">Candidatus Allofournierella pullistercoris</name>
    <dbReference type="NCBI Taxonomy" id="2838597"/>
    <lineage>
        <taxon>Bacteria</taxon>
        <taxon>Bacillati</taxon>
        <taxon>Bacillota</taxon>
        <taxon>Clostridia</taxon>
        <taxon>Eubacteriales</taxon>
        <taxon>Oscillospiraceae</taxon>
        <taxon>Allofournierella</taxon>
    </lineage>
</organism>
<dbReference type="PANTHER" id="PTHR43394:SF1">
    <property type="entry name" value="ATP-BINDING CASSETTE SUB-FAMILY B MEMBER 10, MITOCHONDRIAL"/>
    <property type="match status" value="1"/>
</dbReference>
<keyword evidence="8 9" id="KW-0472">Membrane</keyword>
<dbReference type="PROSITE" id="PS00211">
    <property type="entry name" value="ABC_TRANSPORTER_1"/>
    <property type="match status" value="1"/>
</dbReference>
<evidence type="ECO:0000256" key="5">
    <source>
        <dbReference type="ARBA" id="ARBA00022741"/>
    </source>
</evidence>
<keyword evidence="3" id="KW-1003">Cell membrane</keyword>
<comment type="subcellular location">
    <subcellularLocation>
        <location evidence="1">Cell membrane</location>
        <topology evidence="1">Multi-pass membrane protein</topology>
    </subcellularLocation>
</comment>
<dbReference type="InterPro" id="IPR003439">
    <property type="entry name" value="ABC_transporter-like_ATP-bd"/>
</dbReference>
<evidence type="ECO:0000313" key="12">
    <source>
        <dbReference type="EMBL" id="MBU3805333.1"/>
    </source>
</evidence>
<dbReference type="Gene3D" id="1.20.1560.10">
    <property type="entry name" value="ABC transporter type 1, transmembrane domain"/>
    <property type="match status" value="1"/>
</dbReference>
<dbReference type="Pfam" id="PF00664">
    <property type="entry name" value="ABC_membrane"/>
    <property type="match status" value="1"/>
</dbReference>
<feature type="domain" description="ABC transmembrane type-1" evidence="11">
    <location>
        <begin position="16"/>
        <end position="298"/>
    </location>
</feature>
<keyword evidence="6 12" id="KW-0067">ATP-binding</keyword>
<evidence type="ECO:0000256" key="4">
    <source>
        <dbReference type="ARBA" id="ARBA00022692"/>
    </source>
</evidence>
<reference evidence="12" key="1">
    <citation type="journal article" date="2021" name="PeerJ">
        <title>Extensive microbial diversity within the chicken gut microbiome revealed by metagenomics and culture.</title>
        <authorList>
            <person name="Gilroy R."/>
            <person name="Ravi A."/>
            <person name="Getino M."/>
            <person name="Pursley I."/>
            <person name="Horton D.L."/>
            <person name="Alikhan N.F."/>
            <person name="Baker D."/>
            <person name="Gharbi K."/>
            <person name="Hall N."/>
            <person name="Watson M."/>
            <person name="Adriaenssens E.M."/>
            <person name="Foster-Nyarko E."/>
            <person name="Jarju S."/>
            <person name="Secka A."/>
            <person name="Antonio M."/>
            <person name="Oren A."/>
            <person name="Chaudhuri R.R."/>
            <person name="La Ragione R."/>
            <person name="Hildebrand F."/>
            <person name="Pallen M.J."/>
        </authorList>
    </citation>
    <scope>NUCLEOTIDE SEQUENCE</scope>
    <source>
        <strain evidence="12">B5_2728</strain>
    </source>
</reference>
<evidence type="ECO:0000256" key="9">
    <source>
        <dbReference type="SAM" id="Phobius"/>
    </source>
</evidence>
<dbReference type="GO" id="GO:0016887">
    <property type="term" value="F:ATP hydrolysis activity"/>
    <property type="evidence" value="ECO:0007669"/>
    <property type="project" value="InterPro"/>
</dbReference>
<evidence type="ECO:0000256" key="2">
    <source>
        <dbReference type="ARBA" id="ARBA00022448"/>
    </source>
</evidence>
<gene>
    <name evidence="12" type="ORF">H9882_00300</name>
</gene>
<evidence type="ECO:0000256" key="7">
    <source>
        <dbReference type="ARBA" id="ARBA00022989"/>
    </source>
</evidence>
<protein>
    <submittedName>
        <fullName evidence="12">ABC transporter ATP-binding protein/permease</fullName>
    </submittedName>
</protein>